<evidence type="ECO:0000313" key="3">
    <source>
        <dbReference type="Proteomes" id="UP000441389"/>
    </source>
</evidence>
<name>A0A6I4IYW0_9SPHN</name>
<evidence type="ECO:0000313" key="2">
    <source>
        <dbReference type="EMBL" id="MVO77440.1"/>
    </source>
</evidence>
<dbReference type="RefSeq" id="WP_157026375.1">
    <property type="nucleotide sequence ID" value="NZ_WQMS01000006.1"/>
</dbReference>
<keyword evidence="3" id="KW-1185">Reference proteome</keyword>
<organism evidence="2 3">
    <name type="scientific">Sphingomonas horti</name>
    <dbReference type="NCBI Taxonomy" id="2682842"/>
    <lineage>
        <taxon>Bacteria</taxon>
        <taxon>Pseudomonadati</taxon>
        <taxon>Pseudomonadota</taxon>
        <taxon>Alphaproteobacteria</taxon>
        <taxon>Sphingomonadales</taxon>
        <taxon>Sphingomonadaceae</taxon>
        <taxon>Sphingomonas</taxon>
    </lineage>
</organism>
<sequence length="341" mass="35980">MRQLLTWAFAALLAGPAQASDAPPIALPAAMEGMRTVQPLDEPFNKVVNYESDGEVFSLYLFRPTHPNAALWFERAEAILTTLWKERGLGEGGETRRLSVVGSSVPNALARSFSVSGEYKSTGLAVAQIGDWLVKVRASSRTLDRDAQLARIEQVLATITPPAGAKPPNPLTLPEPCPAEEAGTKFQMLLNSEAIAKPNPETMLAAGAILLADAQRMAGGEGSLAAAPETYCRAELPGAGPAAALYHRKNDAGGEWTALLADSGTSVSGLKTLIFDKKKTKEGGMITANGLDKTRAILFARGIPSPEASFVPAARLIIAGSKEAYVAVAYGTQNIEVSLPK</sequence>
<evidence type="ECO:0000256" key="1">
    <source>
        <dbReference type="SAM" id="SignalP"/>
    </source>
</evidence>
<feature type="chain" id="PRO_5026139873" evidence="1">
    <location>
        <begin position="20"/>
        <end position="341"/>
    </location>
</feature>
<dbReference type="AlphaFoldDB" id="A0A6I4IYW0"/>
<comment type="caution">
    <text evidence="2">The sequence shown here is derived from an EMBL/GenBank/DDBJ whole genome shotgun (WGS) entry which is preliminary data.</text>
</comment>
<dbReference type="Proteomes" id="UP000441389">
    <property type="component" value="Unassembled WGS sequence"/>
</dbReference>
<reference evidence="2 3" key="1">
    <citation type="submission" date="2019-12" db="EMBL/GenBank/DDBJ databases">
        <authorList>
            <person name="Huq M.A."/>
        </authorList>
    </citation>
    <scope>NUCLEOTIDE SEQUENCE [LARGE SCALE GENOMIC DNA]</scope>
    <source>
        <strain evidence="2 3">MAH-20</strain>
    </source>
</reference>
<gene>
    <name evidence="2" type="ORF">GON01_05735</name>
</gene>
<accession>A0A6I4IYW0</accession>
<proteinExistence type="predicted"/>
<keyword evidence="1" id="KW-0732">Signal</keyword>
<protein>
    <submittedName>
        <fullName evidence="2">Uncharacterized protein</fullName>
    </submittedName>
</protein>
<feature type="signal peptide" evidence="1">
    <location>
        <begin position="1"/>
        <end position="19"/>
    </location>
</feature>
<dbReference type="EMBL" id="WQMS01000006">
    <property type="protein sequence ID" value="MVO77440.1"/>
    <property type="molecule type" value="Genomic_DNA"/>
</dbReference>